<gene>
    <name evidence="8" type="ORF">CHS0354_000048</name>
</gene>
<keyword evidence="3 7" id="KW-0812">Transmembrane</keyword>
<comment type="caution">
    <text evidence="8">The sequence shown here is derived from an EMBL/GenBank/DDBJ whole genome shotgun (WGS) entry which is preliminary data.</text>
</comment>
<dbReference type="SUPFAM" id="SSF103473">
    <property type="entry name" value="MFS general substrate transporter"/>
    <property type="match status" value="1"/>
</dbReference>
<evidence type="ECO:0000256" key="2">
    <source>
        <dbReference type="ARBA" id="ARBA00022448"/>
    </source>
</evidence>
<feature type="transmembrane region" description="Helical" evidence="7">
    <location>
        <begin position="204"/>
        <end position="221"/>
    </location>
</feature>
<feature type="transmembrane region" description="Helical" evidence="7">
    <location>
        <begin position="12"/>
        <end position="33"/>
    </location>
</feature>
<reference evidence="8" key="3">
    <citation type="submission" date="2023-05" db="EMBL/GenBank/DDBJ databases">
        <authorList>
            <person name="Smith C.H."/>
        </authorList>
    </citation>
    <scope>NUCLEOTIDE SEQUENCE</scope>
    <source>
        <strain evidence="8">CHS0354</strain>
        <tissue evidence="8">Mantle</tissue>
    </source>
</reference>
<dbReference type="GO" id="GO:0016020">
    <property type="term" value="C:membrane"/>
    <property type="evidence" value="ECO:0007669"/>
    <property type="project" value="UniProtKB-SubCell"/>
</dbReference>
<evidence type="ECO:0000256" key="5">
    <source>
        <dbReference type="ARBA" id="ARBA00023136"/>
    </source>
</evidence>
<comment type="subcellular location">
    <subcellularLocation>
        <location evidence="1">Membrane</location>
        <topology evidence="1">Multi-pass membrane protein</topology>
    </subcellularLocation>
</comment>
<dbReference type="Proteomes" id="UP001195483">
    <property type="component" value="Unassembled WGS sequence"/>
</dbReference>
<name>A0AAE0TJN7_9BIVA</name>
<feature type="transmembrane region" description="Helical" evidence="7">
    <location>
        <begin position="62"/>
        <end position="85"/>
    </location>
</feature>
<accession>A0AAE0TJN7</accession>
<evidence type="ECO:0000313" key="9">
    <source>
        <dbReference type="Proteomes" id="UP001195483"/>
    </source>
</evidence>
<feature type="region of interest" description="Disordered" evidence="6">
    <location>
        <begin position="144"/>
        <end position="186"/>
    </location>
</feature>
<evidence type="ECO:0000256" key="6">
    <source>
        <dbReference type="SAM" id="MobiDB-lite"/>
    </source>
</evidence>
<keyword evidence="2" id="KW-0813">Transport</keyword>
<feature type="transmembrane region" description="Helical" evidence="7">
    <location>
        <begin position="253"/>
        <end position="272"/>
    </location>
</feature>
<reference evidence="8" key="2">
    <citation type="journal article" date="2021" name="Genome Biol. Evol.">
        <title>Developing a high-quality reference genome for a parasitic bivalve with doubly uniparental inheritance (Bivalvia: Unionida).</title>
        <authorList>
            <person name="Smith C.H."/>
        </authorList>
    </citation>
    <scope>NUCLEOTIDE SEQUENCE</scope>
    <source>
        <strain evidence="8">CHS0354</strain>
        <tissue evidence="8">Mantle</tissue>
    </source>
</reference>
<dbReference type="AlphaFoldDB" id="A0AAE0TJN7"/>
<dbReference type="EMBL" id="JAEAOA010000031">
    <property type="protein sequence ID" value="KAK3610823.1"/>
    <property type="molecule type" value="Genomic_DNA"/>
</dbReference>
<dbReference type="InterPro" id="IPR036259">
    <property type="entry name" value="MFS_trans_sf"/>
</dbReference>
<protein>
    <submittedName>
        <fullName evidence="8">Uncharacterized protein</fullName>
    </submittedName>
</protein>
<dbReference type="PANTHER" id="PTHR43385:SF1">
    <property type="entry name" value="RIBOFLAVIN TRANSPORTER RIBJ"/>
    <property type="match status" value="1"/>
</dbReference>
<sequence>MLPKNWLPNHPGLAGGFIIAGFGGGAFIFNQVITQYINPHNKAPDVIEESDRYFSDDDLLDRVPICFLILGAIYSGMQIIGIIMITSPPEEEADMEINVQGRNGTYIKKDGFQNDTFQLNAEDLNNPLGKCDVVATEINGSFVGDNMKSQDAEKGDTPAEHTNPKERTTLNEKSEGKREPDAKGRNSGQTVCQVIMITLKSRNFYIWMVVVFCMDCGIGFVSNLYKITLQCVTAIFASFVATIIASEWGGEPFFFIWVCALYMSFSGMYATLPASLSNLYGADNIGINYGLVSSIT</sequence>
<evidence type="ECO:0000256" key="4">
    <source>
        <dbReference type="ARBA" id="ARBA00022989"/>
    </source>
</evidence>
<proteinExistence type="predicted"/>
<evidence type="ECO:0000256" key="3">
    <source>
        <dbReference type="ARBA" id="ARBA00022692"/>
    </source>
</evidence>
<keyword evidence="9" id="KW-1185">Reference proteome</keyword>
<organism evidence="8 9">
    <name type="scientific">Potamilus streckersoni</name>
    <dbReference type="NCBI Taxonomy" id="2493646"/>
    <lineage>
        <taxon>Eukaryota</taxon>
        <taxon>Metazoa</taxon>
        <taxon>Spiralia</taxon>
        <taxon>Lophotrochozoa</taxon>
        <taxon>Mollusca</taxon>
        <taxon>Bivalvia</taxon>
        <taxon>Autobranchia</taxon>
        <taxon>Heteroconchia</taxon>
        <taxon>Palaeoheterodonta</taxon>
        <taxon>Unionida</taxon>
        <taxon>Unionoidea</taxon>
        <taxon>Unionidae</taxon>
        <taxon>Ambleminae</taxon>
        <taxon>Lampsilini</taxon>
        <taxon>Potamilus</taxon>
    </lineage>
</organism>
<dbReference type="InterPro" id="IPR052983">
    <property type="entry name" value="MFS_Riboflavin_Transporter"/>
</dbReference>
<feature type="non-terminal residue" evidence="8">
    <location>
        <position position="296"/>
    </location>
</feature>
<dbReference type="PANTHER" id="PTHR43385">
    <property type="entry name" value="RIBOFLAVIN TRANSPORTER RIBJ"/>
    <property type="match status" value="1"/>
</dbReference>
<evidence type="ECO:0000256" key="1">
    <source>
        <dbReference type="ARBA" id="ARBA00004141"/>
    </source>
</evidence>
<feature type="transmembrane region" description="Helical" evidence="7">
    <location>
        <begin position="227"/>
        <end position="246"/>
    </location>
</feature>
<keyword evidence="5 7" id="KW-0472">Membrane</keyword>
<evidence type="ECO:0000313" key="8">
    <source>
        <dbReference type="EMBL" id="KAK3610823.1"/>
    </source>
</evidence>
<keyword evidence="4 7" id="KW-1133">Transmembrane helix</keyword>
<evidence type="ECO:0000256" key="7">
    <source>
        <dbReference type="SAM" id="Phobius"/>
    </source>
</evidence>
<feature type="compositionally biased region" description="Basic and acidic residues" evidence="6">
    <location>
        <begin position="148"/>
        <end position="184"/>
    </location>
</feature>
<reference evidence="8" key="1">
    <citation type="journal article" date="2021" name="Genome Biol. Evol.">
        <title>A High-Quality Reference Genome for a Parasitic Bivalve with Doubly Uniparental Inheritance (Bivalvia: Unionida).</title>
        <authorList>
            <person name="Smith C.H."/>
        </authorList>
    </citation>
    <scope>NUCLEOTIDE SEQUENCE</scope>
    <source>
        <strain evidence="8">CHS0354</strain>
    </source>
</reference>